<dbReference type="GO" id="GO:0005886">
    <property type="term" value="C:plasma membrane"/>
    <property type="evidence" value="ECO:0007669"/>
    <property type="project" value="TreeGrafter"/>
</dbReference>
<feature type="compositionally biased region" description="Low complexity" evidence="5">
    <location>
        <begin position="388"/>
        <end position="401"/>
    </location>
</feature>
<feature type="transmembrane region" description="Helical" evidence="6">
    <location>
        <begin position="44"/>
        <end position="67"/>
    </location>
</feature>
<dbReference type="CDD" id="cd15039">
    <property type="entry name" value="7tmB3_Methuselah-like"/>
    <property type="match status" value="1"/>
</dbReference>
<proteinExistence type="predicted"/>
<evidence type="ECO:0000256" key="5">
    <source>
        <dbReference type="SAM" id="MobiDB-lite"/>
    </source>
</evidence>
<name>A0AAN9VT00_9ORTH</name>
<dbReference type="PROSITE" id="PS50261">
    <property type="entry name" value="G_PROTEIN_RECEP_F2_4"/>
    <property type="match status" value="1"/>
</dbReference>
<feature type="transmembrane region" description="Helical" evidence="6">
    <location>
        <begin position="206"/>
        <end position="231"/>
    </location>
</feature>
<feature type="region of interest" description="Disordered" evidence="5">
    <location>
        <begin position="388"/>
        <end position="471"/>
    </location>
</feature>
<evidence type="ECO:0000256" key="4">
    <source>
        <dbReference type="ARBA" id="ARBA00023136"/>
    </source>
</evidence>
<evidence type="ECO:0000256" key="6">
    <source>
        <dbReference type="SAM" id="Phobius"/>
    </source>
</evidence>
<dbReference type="GO" id="GO:0007166">
    <property type="term" value="P:cell surface receptor signaling pathway"/>
    <property type="evidence" value="ECO:0007669"/>
    <property type="project" value="InterPro"/>
</dbReference>
<dbReference type="InterPro" id="IPR017981">
    <property type="entry name" value="GPCR_2-like_7TM"/>
</dbReference>
<organism evidence="8 9">
    <name type="scientific">Gryllus longicercus</name>
    <dbReference type="NCBI Taxonomy" id="2509291"/>
    <lineage>
        <taxon>Eukaryota</taxon>
        <taxon>Metazoa</taxon>
        <taxon>Ecdysozoa</taxon>
        <taxon>Arthropoda</taxon>
        <taxon>Hexapoda</taxon>
        <taxon>Insecta</taxon>
        <taxon>Pterygota</taxon>
        <taxon>Neoptera</taxon>
        <taxon>Polyneoptera</taxon>
        <taxon>Orthoptera</taxon>
        <taxon>Ensifera</taxon>
        <taxon>Gryllidea</taxon>
        <taxon>Grylloidea</taxon>
        <taxon>Gryllidae</taxon>
        <taxon>Gryllinae</taxon>
        <taxon>Gryllus</taxon>
    </lineage>
</organism>
<feature type="transmembrane region" description="Helical" evidence="6">
    <location>
        <begin position="112"/>
        <end position="133"/>
    </location>
</feature>
<feature type="transmembrane region" description="Helical" evidence="6">
    <location>
        <begin position="79"/>
        <end position="100"/>
    </location>
</feature>
<dbReference type="EMBL" id="JAZDUA010000048">
    <property type="protein sequence ID" value="KAK7870934.1"/>
    <property type="molecule type" value="Genomic_DNA"/>
</dbReference>
<comment type="subcellular location">
    <subcellularLocation>
        <location evidence="1">Membrane</location>
        <topology evidence="1">Multi-pass membrane protein</topology>
    </subcellularLocation>
</comment>
<keyword evidence="9" id="KW-1185">Reference proteome</keyword>
<dbReference type="InterPro" id="IPR051384">
    <property type="entry name" value="Mth_GPCR"/>
</dbReference>
<feature type="transmembrane region" description="Helical" evidence="6">
    <location>
        <begin position="295"/>
        <end position="317"/>
    </location>
</feature>
<evidence type="ECO:0000256" key="2">
    <source>
        <dbReference type="ARBA" id="ARBA00022692"/>
    </source>
</evidence>
<reference evidence="8 9" key="1">
    <citation type="submission" date="2024-03" db="EMBL/GenBank/DDBJ databases">
        <title>The genome assembly and annotation of the cricket Gryllus longicercus Weissman &amp; Gray.</title>
        <authorList>
            <person name="Szrajer S."/>
            <person name="Gray D."/>
            <person name="Ylla G."/>
        </authorList>
    </citation>
    <scope>NUCLEOTIDE SEQUENCE [LARGE SCALE GENOMIC DNA]</scope>
    <source>
        <strain evidence="8">DAG 2021-001</strain>
        <tissue evidence="8">Whole body minus gut</tissue>
    </source>
</reference>
<feature type="transmembrane region" description="Helical" evidence="6">
    <location>
        <begin position="266"/>
        <end position="283"/>
    </location>
</feature>
<feature type="transmembrane region" description="Helical" evidence="6">
    <location>
        <begin position="154"/>
        <end position="175"/>
    </location>
</feature>
<keyword evidence="2 6" id="KW-0812">Transmembrane</keyword>
<accession>A0AAN9VT00</accession>
<feature type="compositionally biased region" description="Low complexity" evidence="5">
    <location>
        <begin position="408"/>
        <end position="424"/>
    </location>
</feature>
<dbReference type="Gene3D" id="1.20.1070.10">
    <property type="entry name" value="Rhodopsin 7-helix transmembrane proteins"/>
    <property type="match status" value="1"/>
</dbReference>
<protein>
    <recommendedName>
        <fullName evidence="7">G-protein coupled receptors family 2 profile 2 domain-containing protein</fullName>
    </recommendedName>
</protein>
<dbReference type="PANTHER" id="PTHR47154:SF2">
    <property type="entry name" value="G-PROTEIN COUPLED RECEPTOR MTH-RELATED"/>
    <property type="match status" value="1"/>
</dbReference>
<dbReference type="InterPro" id="IPR000832">
    <property type="entry name" value="GPCR_2_secretin-like"/>
</dbReference>
<dbReference type="AlphaFoldDB" id="A0AAN9VT00"/>
<evidence type="ECO:0000313" key="9">
    <source>
        <dbReference type="Proteomes" id="UP001378592"/>
    </source>
</evidence>
<dbReference type="Proteomes" id="UP001378592">
    <property type="component" value="Unassembled WGS sequence"/>
</dbReference>
<evidence type="ECO:0000256" key="3">
    <source>
        <dbReference type="ARBA" id="ARBA00022989"/>
    </source>
</evidence>
<sequence length="471" mass="52059">MEDIDGAVAPGLWCGESIRLEDGERVATAHLCRRPTRQSTPRSLAYASFLAVSACFLLLTLAVYAALPELRAQPHAKALMCHCAALLMGCVVLAAAQAGWFPTGPACDFIALAIQFCYLAAFFWLSILSYDISQAFREYSKPSQSTSERTFRKYVFIAWGIPFLVTCTTLIIVRYQSANQLPNWIVPPDIGERDCWFGDSAAKWMYFNGLLVVLLVINTVLYIMTTARLCGFMRNKKELMRGESCMHGTSSRLGADKLRFWLHSRLFLVMGVLWGFDAISPAFEGTVLEDDADHFYWFAVDVVNLLRGFALFCIYCCKRKVVHKLRERAASCGLEWAAPPSRSDGDGDAHGARWPQRWSAWLSSAGAAGSRRRPSTLSLFRPRTASSSAAATAPAGRARLSTQSTCVSPLSRSPSAHAHAASPAITPIREDPFAEIVQVEMEGGDEHDGDEPRRWSYGSTWRLASNGAQKK</sequence>
<evidence type="ECO:0000259" key="7">
    <source>
        <dbReference type="PROSITE" id="PS50261"/>
    </source>
</evidence>
<comment type="caution">
    <text evidence="8">The sequence shown here is derived from an EMBL/GenBank/DDBJ whole genome shotgun (WGS) entry which is preliminary data.</text>
</comment>
<evidence type="ECO:0000256" key="1">
    <source>
        <dbReference type="ARBA" id="ARBA00004141"/>
    </source>
</evidence>
<feature type="compositionally biased region" description="Basic and acidic residues" evidence="5">
    <location>
        <begin position="444"/>
        <end position="454"/>
    </location>
</feature>
<gene>
    <name evidence="8" type="ORF">R5R35_012156</name>
</gene>
<evidence type="ECO:0000313" key="8">
    <source>
        <dbReference type="EMBL" id="KAK7870934.1"/>
    </source>
</evidence>
<feature type="compositionally biased region" description="Polar residues" evidence="5">
    <location>
        <begin position="457"/>
        <end position="471"/>
    </location>
</feature>
<keyword evidence="3 6" id="KW-1133">Transmembrane helix</keyword>
<keyword evidence="4 6" id="KW-0472">Membrane</keyword>
<dbReference type="GO" id="GO:0008528">
    <property type="term" value="F:G protein-coupled peptide receptor activity"/>
    <property type="evidence" value="ECO:0007669"/>
    <property type="project" value="TreeGrafter"/>
</dbReference>
<dbReference type="PANTHER" id="PTHR47154">
    <property type="entry name" value="G-PROTEIN COUPLED RECEPTOR MTH-RELATED"/>
    <property type="match status" value="1"/>
</dbReference>
<feature type="domain" description="G-protein coupled receptors family 2 profile 2" evidence="7">
    <location>
        <begin position="42"/>
        <end position="319"/>
    </location>
</feature>
<dbReference type="Pfam" id="PF00002">
    <property type="entry name" value="7tm_2"/>
    <property type="match status" value="1"/>
</dbReference>